<evidence type="ECO:0000313" key="7">
    <source>
        <dbReference type="EMBL" id="SER10438.1"/>
    </source>
</evidence>
<dbReference type="InterPro" id="IPR036390">
    <property type="entry name" value="WH_DNA-bd_sf"/>
</dbReference>
<dbReference type="AlphaFoldDB" id="A0A1H9LGE1"/>
<keyword evidence="8" id="KW-1185">Reference proteome</keyword>
<dbReference type="SUPFAM" id="SSF46785">
    <property type="entry name" value="Winged helix' DNA-binding domain"/>
    <property type="match status" value="1"/>
</dbReference>
<dbReference type="SUPFAM" id="SSF53335">
    <property type="entry name" value="S-adenosyl-L-methionine-dependent methyltransferases"/>
    <property type="match status" value="1"/>
</dbReference>
<dbReference type="EMBL" id="FOGI01000001">
    <property type="protein sequence ID" value="SER10438.1"/>
    <property type="molecule type" value="Genomic_DNA"/>
</dbReference>
<evidence type="ECO:0000256" key="4">
    <source>
        <dbReference type="PIRSR" id="PIRSR005739-1"/>
    </source>
</evidence>
<dbReference type="GO" id="GO:0008171">
    <property type="term" value="F:O-methyltransferase activity"/>
    <property type="evidence" value="ECO:0007669"/>
    <property type="project" value="InterPro"/>
</dbReference>
<evidence type="ECO:0000256" key="3">
    <source>
        <dbReference type="ARBA" id="ARBA00022691"/>
    </source>
</evidence>
<dbReference type="Gene3D" id="1.10.10.10">
    <property type="entry name" value="Winged helix-like DNA-binding domain superfamily/Winged helix DNA-binding domain"/>
    <property type="match status" value="1"/>
</dbReference>
<dbReference type="InterPro" id="IPR012967">
    <property type="entry name" value="COMT_dimerisation"/>
</dbReference>
<dbReference type="PANTHER" id="PTHR43712">
    <property type="entry name" value="PUTATIVE (AFU_ORTHOLOGUE AFUA_4G14580)-RELATED"/>
    <property type="match status" value="1"/>
</dbReference>
<reference evidence="8" key="1">
    <citation type="submission" date="2016-10" db="EMBL/GenBank/DDBJ databases">
        <authorList>
            <person name="Varghese N."/>
            <person name="Submissions S."/>
        </authorList>
    </citation>
    <scope>NUCLEOTIDE SEQUENCE [LARGE SCALE GENOMIC DNA]</scope>
    <source>
        <strain evidence="8">DSM 44260</strain>
    </source>
</reference>
<evidence type="ECO:0000259" key="6">
    <source>
        <dbReference type="Pfam" id="PF08100"/>
    </source>
</evidence>
<dbReference type="PROSITE" id="PS51683">
    <property type="entry name" value="SAM_OMT_II"/>
    <property type="match status" value="1"/>
</dbReference>
<dbReference type="Pfam" id="PF00891">
    <property type="entry name" value="Methyltransf_2"/>
    <property type="match status" value="1"/>
</dbReference>
<evidence type="ECO:0000313" key="8">
    <source>
        <dbReference type="Proteomes" id="UP000199051"/>
    </source>
</evidence>
<dbReference type="GO" id="GO:0032259">
    <property type="term" value="P:methylation"/>
    <property type="evidence" value="ECO:0007669"/>
    <property type="project" value="UniProtKB-KW"/>
</dbReference>
<dbReference type="Pfam" id="PF08100">
    <property type="entry name" value="Dimerisation"/>
    <property type="match status" value="1"/>
</dbReference>
<keyword evidence="2 7" id="KW-0808">Transferase</keyword>
<dbReference type="STRING" id="155974.SAMN04487818_101593"/>
<feature type="domain" description="O-methyltransferase C-terminal" evidence="5">
    <location>
        <begin position="119"/>
        <end position="325"/>
    </location>
</feature>
<dbReference type="InterPro" id="IPR036388">
    <property type="entry name" value="WH-like_DNA-bd_sf"/>
</dbReference>
<dbReference type="Gene3D" id="3.40.50.150">
    <property type="entry name" value="Vaccinia Virus protein VP39"/>
    <property type="match status" value="1"/>
</dbReference>
<feature type="active site" description="Proton acceptor" evidence="4">
    <location>
        <position position="253"/>
    </location>
</feature>
<dbReference type="PIRSF" id="PIRSF005739">
    <property type="entry name" value="O-mtase"/>
    <property type="match status" value="1"/>
</dbReference>
<protein>
    <submittedName>
        <fullName evidence="7">O-methyltransferase</fullName>
    </submittedName>
</protein>
<organism evidence="7 8">
    <name type="scientific">Actinokineospora terrae</name>
    <dbReference type="NCBI Taxonomy" id="155974"/>
    <lineage>
        <taxon>Bacteria</taxon>
        <taxon>Bacillati</taxon>
        <taxon>Actinomycetota</taxon>
        <taxon>Actinomycetes</taxon>
        <taxon>Pseudonocardiales</taxon>
        <taxon>Pseudonocardiaceae</taxon>
        <taxon>Actinokineospora</taxon>
    </lineage>
</organism>
<dbReference type="PANTHER" id="PTHR43712:SF2">
    <property type="entry name" value="O-METHYLTRANSFERASE CICE"/>
    <property type="match status" value="1"/>
</dbReference>
<dbReference type="InterPro" id="IPR016461">
    <property type="entry name" value="COMT-like"/>
</dbReference>
<dbReference type="Gene3D" id="1.10.287.1350">
    <property type="match status" value="1"/>
</dbReference>
<evidence type="ECO:0000256" key="2">
    <source>
        <dbReference type="ARBA" id="ARBA00022679"/>
    </source>
</evidence>
<evidence type="ECO:0000256" key="1">
    <source>
        <dbReference type="ARBA" id="ARBA00022603"/>
    </source>
</evidence>
<feature type="domain" description="O-methyltransferase dimerisation" evidence="6">
    <location>
        <begin position="19"/>
        <end position="93"/>
    </location>
</feature>
<keyword evidence="3" id="KW-0949">S-adenosyl-L-methionine</keyword>
<proteinExistence type="predicted"/>
<dbReference type="RefSeq" id="WP_092774962.1">
    <property type="nucleotide sequence ID" value="NZ_FOGI01000001.1"/>
</dbReference>
<sequence>MTNTHPGPADVPPSVRMYEMLYSSLVSQVLIAVADIGVADAFDDGPSHVDDLAERLGCHTESLYRALRALASVGVFSEVAPRTFTLTPLARTLRGDGPDSMRDLARYLGRPERQLSFGAMAHTLRTGRPAFDHVNGTDLWSLLGARSDLGTLFDRAMGNMARMVNSSTLAAHDLSGARRLVDVGGGHGHLVATLLTRYPELTAVVFDLPRVIPEAVAVLGAAGVLDRVECVAGDFFTSVPEGGDTYLLSWTIHDWDDEDSVRILRNVRAAMGDTGRELILIDDVLPEGDAPHFGKFEDIVILTLLTGRSRTEAEFAKLLSAAGFRHVETRPTSAPTSLLIAHPV</sequence>
<dbReference type="InterPro" id="IPR029063">
    <property type="entry name" value="SAM-dependent_MTases_sf"/>
</dbReference>
<name>A0A1H9LGE1_9PSEU</name>
<dbReference type="InterPro" id="IPR001077">
    <property type="entry name" value="COMT_C"/>
</dbReference>
<keyword evidence="1 7" id="KW-0489">Methyltransferase</keyword>
<accession>A0A1H9LGE1</accession>
<dbReference type="Proteomes" id="UP000199051">
    <property type="component" value="Unassembled WGS sequence"/>
</dbReference>
<dbReference type="GO" id="GO:0046983">
    <property type="term" value="F:protein dimerization activity"/>
    <property type="evidence" value="ECO:0007669"/>
    <property type="project" value="InterPro"/>
</dbReference>
<evidence type="ECO:0000259" key="5">
    <source>
        <dbReference type="Pfam" id="PF00891"/>
    </source>
</evidence>
<gene>
    <name evidence="7" type="ORF">SAMN04487818_101593</name>
</gene>